<dbReference type="InterPro" id="IPR007535">
    <property type="entry name" value="Catechol_dOase_N"/>
</dbReference>
<dbReference type="GO" id="GO:0009712">
    <property type="term" value="P:catechol-containing compound metabolic process"/>
    <property type="evidence" value="ECO:0007669"/>
    <property type="project" value="InterPro"/>
</dbReference>
<keyword evidence="10" id="KW-1185">Reference proteome</keyword>
<evidence type="ECO:0000256" key="4">
    <source>
        <dbReference type="ARBA" id="ARBA00022964"/>
    </source>
</evidence>
<accession>A0A9W8XYB0</accession>
<dbReference type="Proteomes" id="UP001140560">
    <property type="component" value="Unassembled WGS sequence"/>
</dbReference>
<dbReference type="PANTHER" id="PTHR33711">
    <property type="entry name" value="DIOXYGENASE, PUTATIVE (AFU_ORTHOLOGUE AFUA_2G02910)-RELATED"/>
    <property type="match status" value="1"/>
</dbReference>
<dbReference type="EMBL" id="JAPEUY010000022">
    <property type="protein sequence ID" value="KAJ4362073.1"/>
    <property type="molecule type" value="Genomic_DNA"/>
</dbReference>
<feature type="domain" description="Intradiol ring-cleavage dioxygenases" evidence="7">
    <location>
        <begin position="116"/>
        <end position="294"/>
    </location>
</feature>
<evidence type="ECO:0008006" key="11">
    <source>
        <dbReference type="Google" id="ProtNLM"/>
    </source>
</evidence>
<name>A0A9W8XYB0_9PLEO</name>
<sequence>MTSHTPAVPNGKDHKFNPDFTAAVINATGPKASPRVRQLTASLIQHLHDFARENELTVDEWMEGVELMNAAGRMSDSKRNEGQLLCDILGLESLVDEITYKLAASAPDHPTATAILGPFYRHNAPLLPNGACIVSPEINAQGDRTWMHGTVTDFVTGKPIEGAVVDVWHTAPNGLYEQQDPEQPEMNLRGRFRTGKEGEYGFYCLRPVPYPIPYDGPAGKVLKALDRHPYRPAHIHFLLSAPGYKPIVTQIFDRQSKYIDDDAVFAVKDSLIVDFVPYQGDPKADFELPYDFKMASFDDAKKHAVVAGGTGGTTEESAAAV</sequence>
<dbReference type="PANTHER" id="PTHR33711:SF7">
    <property type="entry name" value="INTRADIOL RING-CLEAVAGE DIOXYGENASES DOMAIN-CONTAINING PROTEIN-RELATED"/>
    <property type="match status" value="1"/>
</dbReference>
<evidence type="ECO:0000256" key="2">
    <source>
        <dbReference type="ARBA" id="ARBA00007825"/>
    </source>
</evidence>
<dbReference type="Pfam" id="PF04444">
    <property type="entry name" value="Dioxygenase_N"/>
    <property type="match status" value="1"/>
</dbReference>
<dbReference type="GO" id="GO:0008199">
    <property type="term" value="F:ferric iron binding"/>
    <property type="evidence" value="ECO:0007669"/>
    <property type="project" value="InterPro"/>
</dbReference>
<evidence type="ECO:0000256" key="1">
    <source>
        <dbReference type="ARBA" id="ARBA00001965"/>
    </source>
</evidence>
<dbReference type="InterPro" id="IPR000627">
    <property type="entry name" value="Intradiol_dOase_C"/>
</dbReference>
<comment type="similarity">
    <text evidence="2">Belongs to the intradiol ring-cleavage dioxygenase family.</text>
</comment>
<dbReference type="SUPFAM" id="SSF49482">
    <property type="entry name" value="Aromatic compound dioxygenase"/>
    <property type="match status" value="1"/>
</dbReference>
<evidence type="ECO:0000256" key="5">
    <source>
        <dbReference type="ARBA" id="ARBA00023002"/>
    </source>
</evidence>
<feature type="domain" description="Catechol dioxygenase N-terminal" evidence="8">
    <location>
        <begin position="34"/>
        <end position="104"/>
    </location>
</feature>
<evidence type="ECO:0000259" key="7">
    <source>
        <dbReference type="Pfam" id="PF00775"/>
    </source>
</evidence>
<dbReference type="Pfam" id="PF00775">
    <property type="entry name" value="Dioxygenase_C"/>
    <property type="match status" value="1"/>
</dbReference>
<dbReference type="GO" id="GO:0018576">
    <property type="term" value="F:catechol 1,2-dioxygenase activity"/>
    <property type="evidence" value="ECO:0007669"/>
    <property type="project" value="InterPro"/>
</dbReference>
<reference evidence="9" key="1">
    <citation type="submission" date="2022-10" db="EMBL/GenBank/DDBJ databases">
        <title>Tapping the CABI collections for fungal endophytes: first genome assemblies for Collariella, Neodidymelliopsis, Ascochyta clinopodiicola, Didymella pomorum, Didymosphaeria variabile, Neocosmospora piperis and Neocucurbitaria cava.</title>
        <authorList>
            <person name="Hill R."/>
        </authorList>
    </citation>
    <scope>NUCLEOTIDE SEQUENCE</scope>
    <source>
        <strain evidence="9">IMI 356814</strain>
    </source>
</reference>
<comment type="caution">
    <text evidence="9">The sequence shown here is derived from an EMBL/GenBank/DDBJ whole genome shotgun (WGS) entry which is preliminary data.</text>
</comment>
<keyword evidence="6" id="KW-0408">Iron</keyword>
<evidence type="ECO:0000313" key="9">
    <source>
        <dbReference type="EMBL" id="KAJ4362073.1"/>
    </source>
</evidence>
<keyword evidence="3" id="KW-0479">Metal-binding</keyword>
<gene>
    <name evidence="9" type="ORF">N0V83_011015</name>
</gene>
<organism evidence="9 10">
    <name type="scientific">Neocucurbitaria cava</name>
    <dbReference type="NCBI Taxonomy" id="798079"/>
    <lineage>
        <taxon>Eukaryota</taxon>
        <taxon>Fungi</taxon>
        <taxon>Dikarya</taxon>
        <taxon>Ascomycota</taxon>
        <taxon>Pezizomycotina</taxon>
        <taxon>Dothideomycetes</taxon>
        <taxon>Pleosporomycetidae</taxon>
        <taxon>Pleosporales</taxon>
        <taxon>Pleosporineae</taxon>
        <taxon>Cucurbitariaceae</taxon>
        <taxon>Neocucurbitaria</taxon>
    </lineage>
</organism>
<evidence type="ECO:0000313" key="10">
    <source>
        <dbReference type="Proteomes" id="UP001140560"/>
    </source>
</evidence>
<evidence type="ECO:0000259" key="8">
    <source>
        <dbReference type="Pfam" id="PF04444"/>
    </source>
</evidence>
<dbReference type="InterPro" id="IPR015889">
    <property type="entry name" value="Intradiol_dOase_core"/>
</dbReference>
<protein>
    <recommendedName>
        <fullName evidence="11">Aromatic compound dioxygenase</fullName>
    </recommendedName>
</protein>
<comment type="cofactor">
    <cofactor evidence="1">
        <name>Fe(3+)</name>
        <dbReference type="ChEBI" id="CHEBI:29034"/>
    </cofactor>
</comment>
<dbReference type="InterPro" id="IPR039390">
    <property type="entry name" value="1_2-HQD/HQD"/>
</dbReference>
<proteinExistence type="inferred from homology"/>
<dbReference type="CDD" id="cd03461">
    <property type="entry name" value="1_2-HQD"/>
    <property type="match status" value="1"/>
</dbReference>
<keyword evidence="5" id="KW-0560">Oxidoreductase</keyword>
<dbReference type="InterPro" id="IPR050770">
    <property type="entry name" value="Intradiol_RC_Dioxygenase"/>
</dbReference>
<dbReference type="AlphaFoldDB" id="A0A9W8XYB0"/>
<evidence type="ECO:0000256" key="6">
    <source>
        <dbReference type="ARBA" id="ARBA00023004"/>
    </source>
</evidence>
<evidence type="ECO:0000256" key="3">
    <source>
        <dbReference type="ARBA" id="ARBA00022723"/>
    </source>
</evidence>
<keyword evidence="4" id="KW-0223">Dioxygenase</keyword>
<dbReference type="Gene3D" id="2.60.130.10">
    <property type="entry name" value="Aromatic compound dioxygenase"/>
    <property type="match status" value="1"/>
</dbReference>
<dbReference type="OrthoDB" id="5238185at2759"/>